<accession>A0A4Q6XKL8</accession>
<dbReference type="Gene3D" id="1.10.3210.10">
    <property type="entry name" value="Hypothetical protein af1432"/>
    <property type="match status" value="1"/>
</dbReference>
<dbReference type="EMBL" id="SGIT01000007">
    <property type="protein sequence ID" value="RZF57490.1"/>
    <property type="molecule type" value="Genomic_DNA"/>
</dbReference>
<organism evidence="2 3">
    <name type="scientific">Sphingobacterium corticibacterium</name>
    <dbReference type="NCBI Taxonomy" id="2484746"/>
    <lineage>
        <taxon>Bacteria</taxon>
        <taxon>Pseudomonadati</taxon>
        <taxon>Bacteroidota</taxon>
        <taxon>Sphingobacteriia</taxon>
        <taxon>Sphingobacteriales</taxon>
        <taxon>Sphingobacteriaceae</taxon>
        <taxon>Sphingobacterium</taxon>
    </lineage>
</organism>
<dbReference type="SUPFAM" id="SSF109604">
    <property type="entry name" value="HD-domain/PDEase-like"/>
    <property type="match status" value="1"/>
</dbReference>
<dbReference type="OrthoDB" id="9814017at2"/>
<dbReference type="GO" id="GO:0006203">
    <property type="term" value="P:dGTP catabolic process"/>
    <property type="evidence" value="ECO:0007669"/>
    <property type="project" value="TreeGrafter"/>
</dbReference>
<dbReference type="PANTHER" id="PTHR11373:SF41">
    <property type="entry name" value="METAL-DEPENDENT PHOSPHOHYDROLASE"/>
    <property type="match status" value="1"/>
</dbReference>
<protein>
    <submittedName>
        <fullName evidence="2">HD domain-containing protein</fullName>
    </submittedName>
</protein>
<dbReference type="AlphaFoldDB" id="A0A4Q6XKL8"/>
<evidence type="ECO:0000313" key="3">
    <source>
        <dbReference type="Proteomes" id="UP000292855"/>
    </source>
</evidence>
<dbReference type="SMART" id="SM00471">
    <property type="entry name" value="HDc"/>
    <property type="match status" value="1"/>
</dbReference>
<feature type="domain" description="HD/PDEase" evidence="1">
    <location>
        <begin position="45"/>
        <end position="159"/>
    </location>
</feature>
<dbReference type="InterPro" id="IPR003607">
    <property type="entry name" value="HD/PDEase_dom"/>
</dbReference>
<comment type="caution">
    <text evidence="2">The sequence shown here is derived from an EMBL/GenBank/DDBJ whole genome shotgun (WGS) entry which is preliminary data.</text>
</comment>
<dbReference type="Pfam" id="PF01966">
    <property type="entry name" value="HD"/>
    <property type="match status" value="1"/>
</dbReference>
<gene>
    <name evidence="2" type="ORF">EWE74_20950</name>
</gene>
<keyword evidence="3" id="KW-1185">Reference proteome</keyword>
<evidence type="ECO:0000313" key="2">
    <source>
        <dbReference type="EMBL" id="RZF57490.1"/>
    </source>
</evidence>
<dbReference type="Proteomes" id="UP000292855">
    <property type="component" value="Unassembled WGS sequence"/>
</dbReference>
<dbReference type="RefSeq" id="WP_130143614.1">
    <property type="nucleotide sequence ID" value="NZ_SGIT01000007.1"/>
</dbReference>
<dbReference type="GO" id="GO:0008832">
    <property type="term" value="F:dGTPase activity"/>
    <property type="evidence" value="ECO:0007669"/>
    <property type="project" value="TreeGrafter"/>
</dbReference>
<reference evidence="2 3" key="1">
    <citation type="submission" date="2019-02" db="EMBL/GenBank/DDBJ databases">
        <authorList>
            <person name="Li Y."/>
        </authorList>
    </citation>
    <scope>NUCLEOTIDE SEQUENCE [LARGE SCALE GENOMIC DNA]</scope>
    <source>
        <strain evidence="2 3">30C10-4-7</strain>
    </source>
</reference>
<dbReference type="CDD" id="cd00077">
    <property type="entry name" value="HDc"/>
    <property type="match status" value="1"/>
</dbReference>
<proteinExistence type="predicted"/>
<dbReference type="PANTHER" id="PTHR11373">
    <property type="entry name" value="DEOXYNUCLEOSIDE TRIPHOSPHATE TRIPHOSPHOHYDROLASE"/>
    <property type="match status" value="1"/>
</dbReference>
<evidence type="ECO:0000259" key="1">
    <source>
        <dbReference type="SMART" id="SM00471"/>
    </source>
</evidence>
<dbReference type="InterPro" id="IPR050135">
    <property type="entry name" value="dGTPase-like"/>
</dbReference>
<name>A0A4Q6XKL8_9SPHI</name>
<dbReference type="InterPro" id="IPR006674">
    <property type="entry name" value="HD_domain"/>
</dbReference>
<sequence>MTYVDKIYGEVEFSGIIEEIIKTNVFRRLKKIHQGGSIFLVDPKINHTRFEHSIGVMLIIKKVGGSLEEQIAGLIHDISHTAFSHLIDYILEIEGEDYHEHRYAEVLKDRELAAVLNKYRIDDTLLADLDKFRLLEYPLPYLSADRIDYTLRDMFQIGKISLGEISWFINGLVAFDNRIVLKSKEYGTWFQEQYSFLTAEYFEDVKNIEINMIMKTIIKDCLQNGIIEETDFFKDDFYLIDKINQKSDLRQWINRIRGNGLKNKKLTTKKRIVDPEIIVNNKILRLSEVNLK</sequence>